<evidence type="ECO:0000313" key="4">
    <source>
        <dbReference type="Proteomes" id="UP001208570"/>
    </source>
</evidence>
<reference evidence="3" key="1">
    <citation type="journal article" date="2023" name="Mol. Biol. Evol.">
        <title>Third-Generation Sequencing Reveals the Adaptive Role of the Epigenome in Three Deep-Sea Polychaetes.</title>
        <authorList>
            <person name="Perez M."/>
            <person name="Aroh O."/>
            <person name="Sun Y."/>
            <person name="Lan Y."/>
            <person name="Juniper S.K."/>
            <person name="Young C.R."/>
            <person name="Angers B."/>
            <person name="Qian P.Y."/>
        </authorList>
    </citation>
    <scope>NUCLEOTIDE SEQUENCE</scope>
    <source>
        <strain evidence="3">P08H-3</strain>
    </source>
</reference>
<dbReference type="GO" id="GO:0005634">
    <property type="term" value="C:nucleus"/>
    <property type="evidence" value="ECO:0007669"/>
    <property type="project" value="InterPro"/>
</dbReference>
<feature type="region of interest" description="Disordered" evidence="1">
    <location>
        <begin position="1"/>
        <end position="20"/>
    </location>
</feature>
<dbReference type="Gene3D" id="3.30.160.60">
    <property type="entry name" value="Classic Zinc Finger"/>
    <property type="match status" value="1"/>
</dbReference>
<sequence>MSLPYNNGLPENNDYGADGDDDADDDMIIINYTTSGNNILSASIRECHDDAVMSASHSFSCYTDFTLKDELRHSGVMKLLLRGKNYSENMSTQNNLSSGVEPPLDLSYSTGLAANANTCKRRPCESALQVSAKRRCVRCDFVAQDANTSYLHYQLHRKLQSGIDWRRGCLDQQQIPERDGSGSSNPDDSSTLRTLLRRYDKLPALSCGSPSCFPLTASTATRPGYSSESDSRSVESTPSASPYQSYMSRISSPSDGVLVTEMLPPSTGLVVPEPGPPGCSSEVHASCNKMVVKCEEEEQYGTPYYNDSAVLPKRPKIEMIQSVASGEKTSDVPISSASGTPIQKGHLTRLAAGAFVSTTDNNRSAGPHATLPGALSCDWRCGGLPAGRKDAGVQCELTSENSAPPVATHPVAPESSCRCHCCGITFDDDVMYSIHMGCHNHRDPFICNVCGKSSDNKYTFYTHIMRGHEYT</sequence>
<accession>A0AAD9MZU8</accession>
<dbReference type="PANTHER" id="PTHR47034:SF3">
    <property type="entry name" value="ZINC FINGER PROTEIN HELIOS-LIKE"/>
    <property type="match status" value="1"/>
</dbReference>
<dbReference type="SUPFAM" id="SSF57667">
    <property type="entry name" value="beta-beta-alpha zinc fingers"/>
    <property type="match status" value="1"/>
</dbReference>
<dbReference type="PANTHER" id="PTHR47034">
    <property type="entry name" value="ZINC FINGER TRANSCRIPTION FACTOR TRPS1"/>
    <property type="match status" value="1"/>
</dbReference>
<dbReference type="AlphaFoldDB" id="A0AAD9MZU8"/>
<organism evidence="3 4">
    <name type="scientific">Paralvinella palmiformis</name>
    <dbReference type="NCBI Taxonomy" id="53620"/>
    <lineage>
        <taxon>Eukaryota</taxon>
        <taxon>Metazoa</taxon>
        <taxon>Spiralia</taxon>
        <taxon>Lophotrochozoa</taxon>
        <taxon>Annelida</taxon>
        <taxon>Polychaeta</taxon>
        <taxon>Sedentaria</taxon>
        <taxon>Canalipalpata</taxon>
        <taxon>Terebellida</taxon>
        <taxon>Terebelliformia</taxon>
        <taxon>Alvinellidae</taxon>
        <taxon>Paralvinella</taxon>
    </lineage>
</organism>
<dbReference type="Proteomes" id="UP001208570">
    <property type="component" value="Unassembled WGS sequence"/>
</dbReference>
<dbReference type="PROSITE" id="PS00028">
    <property type="entry name" value="ZINC_FINGER_C2H2_1"/>
    <property type="match status" value="1"/>
</dbReference>
<evidence type="ECO:0000313" key="3">
    <source>
        <dbReference type="EMBL" id="KAK2150263.1"/>
    </source>
</evidence>
<dbReference type="GO" id="GO:0003700">
    <property type="term" value="F:DNA-binding transcription factor activity"/>
    <property type="evidence" value="ECO:0007669"/>
    <property type="project" value="InterPro"/>
</dbReference>
<proteinExistence type="predicted"/>
<evidence type="ECO:0000259" key="2">
    <source>
        <dbReference type="PROSITE" id="PS00028"/>
    </source>
</evidence>
<dbReference type="EMBL" id="JAODUP010000415">
    <property type="protein sequence ID" value="KAK2150263.1"/>
    <property type="molecule type" value="Genomic_DNA"/>
</dbReference>
<dbReference type="InterPro" id="IPR036236">
    <property type="entry name" value="Znf_C2H2_sf"/>
</dbReference>
<evidence type="ECO:0000256" key="1">
    <source>
        <dbReference type="SAM" id="MobiDB-lite"/>
    </source>
</evidence>
<name>A0AAD9MZU8_9ANNE</name>
<feature type="region of interest" description="Disordered" evidence="1">
    <location>
        <begin position="219"/>
        <end position="248"/>
    </location>
</feature>
<comment type="caution">
    <text evidence="3">The sequence shown here is derived from an EMBL/GenBank/DDBJ whole genome shotgun (WGS) entry which is preliminary data.</text>
</comment>
<gene>
    <name evidence="3" type="ORF">LSH36_415g02034</name>
</gene>
<dbReference type="InterPro" id="IPR013087">
    <property type="entry name" value="Znf_C2H2_type"/>
</dbReference>
<protein>
    <recommendedName>
        <fullName evidence="2">C2H2-type domain-containing protein</fullName>
    </recommendedName>
</protein>
<feature type="domain" description="C2H2-type" evidence="2">
    <location>
        <begin position="417"/>
        <end position="441"/>
    </location>
</feature>
<dbReference type="InterPro" id="IPR028440">
    <property type="entry name" value="TRPS1"/>
</dbReference>
<keyword evidence="4" id="KW-1185">Reference proteome</keyword>
<dbReference type="SMART" id="SM00355">
    <property type="entry name" value="ZnF_C2H2"/>
    <property type="match status" value="3"/>
</dbReference>